<evidence type="ECO:0000256" key="1">
    <source>
        <dbReference type="ARBA" id="ARBA00023054"/>
    </source>
</evidence>
<organism evidence="4 5">
    <name type="scientific">Caerostris darwini</name>
    <dbReference type="NCBI Taxonomy" id="1538125"/>
    <lineage>
        <taxon>Eukaryota</taxon>
        <taxon>Metazoa</taxon>
        <taxon>Ecdysozoa</taxon>
        <taxon>Arthropoda</taxon>
        <taxon>Chelicerata</taxon>
        <taxon>Arachnida</taxon>
        <taxon>Araneae</taxon>
        <taxon>Araneomorphae</taxon>
        <taxon>Entelegynae</taxon>
        <taxon>Araneoidea</taxon>
        <taxon>Araneidae</taxon>
        <taxon>Caerostris</taxon>
    </lineage>
</organism>
<dbReference type="AlphaFoldDB" id="A0AAV4UX48"/>
<evidence type="ECO:0000313" key="5">
    <source>
        <dbReference type="Proteomes" id="UP001054837"/>
    </source>
</evidence>
<protein>
    <submittedName>
        <fullName evidence="4">Coiled-coil domain-containing protein 63</fullName>
    </submittedName>
</protein>
<keyword evidence="1 2" id="KW-0175">Coiled coil</keyword>
<comment type="caution">
    <text evidence="4">The sequence shown here is derived from an EMBL/GenBank/DDBJ whole genome shotgun (WGS) entry which is preliminary data.</text>
</comment>
<evidence type="ECO:0000313" key="4">
    <source>
        <dbReference type="EMBL" id="GIY62481.1"/>
    </source>
</evidence>
<reference evidence="4 5" key="1">
    <citation type="submission" date="2021-06" db="EMBL/GenBank/DDBJ databases">
        <title>Caerostris darwini draft genome.</title>
        <authorList>
            <person name="Kono N."/>
            <person name="Arakawa K."/>
        </authorList>
    </citation>
    <scope>NUCLEOTIDE SEQUENCE [LARGE SCALE GENOMIC DNA]</scope>
</reference>
<dbReference type="Proteomes" id="UP001054837">
    <property type="component" value="Unassembled WGS sequence"/>
</dbReference>
<dbReference type="PANTHER" id="PTHR21694">
    <property type="entry name" value="COILED-COIL DOMAIN-CONTAINING PROTEIN 63"/>
    <property type="match status" value="1"/>
</dbReference>
<feature type="domain" description="ODAD1 central coiled coil region" evidence="3">
    <location>
        <begin position="145"/>
        <end position="414"/>
    </location>
</feature>
<feature type="coiled-coil region" evidence="2">
    <location>
        <begin position="56"/>
        <end position="137"/>
    </location>
</feature>
<dbReference type="EMBL" id="BPLQ01012093">
    <property type="protein sequence ID" value="GIY62481.1"/>
    <property type="molecule type" value="Genomic_DNA"/>
</dbReference>
<feature type="coiled-coil region" evidence="2">
    <location>
        <begin position="327"/>
        <end position="389"/>
    </location>
</feature>
<dbReference type="PANTHER" id="PTHR21694:SF18">
    <property type="entry name" value="COILED-COIL DOMAIN-CONTAINING PROTEIN 63"/>
    <property type="match status" value="1"/>
</dbReference>
<dbReference type="InterPro" id="IPR051876">
    <property type="entry name" value="ODA-DC/CCD"/>
</dbReference>
<proteinExistence type="predicted"/>
<sequence length="528" mass="61902">MEGKSSSGDTEINKEKLLVVKDELRRLCYEMKKKEINRNSTHSKMQQYIRQQWETIADLKKQKSELILQLRLQESESFSNKANQNLENFMKSLSEVIRLENQLKEQNDQLDRYKHEILELDKKLRQKQKEVVKAQRSKGRVLKYQKNISFLENRLNGSLHKYNQLLVSNKAVRDDINSLLLTQSSFRRKYSNIKHLLALGKKTLSEVVHSATVSYQTGESVKYKLNLVKERTQVDQKKLGEKIKELKILVEQDKQLKEFLDFKMKDRTASSESEEISKNEQIMEQRLQACHGILSRIQMASGCKDVNRICKVYMQGEETNLDLFEKVNGMSLEIEKLHEEVRAQRQELEIITRQYKEQKRKDLAVKHDLENATDKLRTEAQNLEDATDAKVEELESVKEVLQRIYTFLDKVSCQQVSFTVDEGITDDNILQYLEALERRIIDLIHCYRLADIKNYGAHKIISQISNCSHRSCQCTKRIASNYNSEPKSNLNSYPKVEAKTYEVPYNKDHLEVFAKNSKQRLQFIPELL</sequence>
<evidence type="ECO:0000256" key="2">
    <source>
        <dbReference type="SAM" id="Coils"/>
    </source>
</evidence>
<accession>A0AAV4UX48</accession>
<evidence type="ECO:0000259" key="3">
    <source>
        <dbReference type="Pfam" id="PF21773"/>
    </source>
</evidence>
<dbReference type="Pfam" id="PF21773">
    <property type="entry name" value="ODAD1_CC"/>
    <property type="match status" value="1"/>
</dbReference>
<keyword evidence="5" id="KW-1185">Reference proteome</keyword>
<name>A0AAV4UX48_9ARAC</name>
<dbReference type="InterPro" id="IPR049258">
    <property type="entry name" value="ODAD1_CC"/>
</dbReference>
<gene>
    <name evidence="4" type="primary">CCDC63</name>
    <name evidence="4" type="ORF">CDAR_172821</name>
</gene>